<evidence type="ECO:0000313" key="3">
    <source>
        <dbReference type="EMBL" id="KAK7479629.1"/>
    </source>
</evidence>
<keyword evidence="4" id="KW-1185">Reference proteome</keyword>
<gene>
    <name evidence="3" type="ORF">BaRGS_00029178</name>
</gene>
<evidence type="ECO:0000313" key="4">
    <source>
        <dbReference type="Proteomes" id="UP001519460"/>
    </source>
</evidence>
<keyword evidence="2" id="KW-1133">Transmembrane helix</keyword>
<keyword evidence="2" id="KW-0472">Membrane</keyword>
<comment type="caution">
    <text evidence="3">The sequence shown here is derived from an EMBL/GenBank/DDBJ whole genome shotgun (WGS) entry which is preliminary data.</text>
</comment>
<keyword evidence="2" id="KW-0812">Transmembrane</keyword>
<reference evidence="3 4" key="1">
    <citation type="journal article" date="2023" name="Sci. Data">
        <title>Genome assembly of the Korean intertidal mud-creeper Batillaria attramentaria.</title>
        <authorList>
            <person name="Patra A.K."/>
            <person name="Ho P.T."/>
            <person name="Jun S."/>
            <person name="Lee S.J."/>
            <person name="Kim Y."/>
            <person name="Won Y.J."/>
        </authorList>
    </citation>
    <scope>NUCLEOTIDE SEQUENCE [LARGE SCALE GENOMIC DNA]</scope>
    <source>
        <strain evidence="3">Wonlab-2016</strain>
    </source>
</reference>
<proteinExistence type="predicted"/>
<organism evidence="3 4">
    <name type="scientific">Batillaria attramentaria</name>
    <dbReference type="NCBI Taxonomy" id="370345"/>
    <lineage>
        <taxon>Eukaryota</taxon>
        <taxon>Metazoa</taxon>
        <taxon>Spiralia</taxon>
        <taxon>Lophotrochozoa</taxon>
        <taxon>Mollusca</taxon>
        <taxon>Gastropoda</taxon>
        <taxon>Caenogastropoda</taxon>
        <taxon>Sorbeoconcha</taxon>
        <taxon>Cerithioidea</taxon>
        <taxon>Batillariidae</taxon>
        <taxon>Batillaria</taxon>
    </lineage>
</organism>
<dbReference type="Proteomes" id="UP001519460">
    <property type="component" value="Unassembled WGS sequence"/>
</dbReference>
<dbReference type="AlphaFoldDB" id="A0ABD0JX21"/>
<sequence>FTRSSTTLAITTGETSEAPGSKQVVNLTVVISVTIAAVAATLITFRFVSVRKGRNNNDIQPEPRVQAVRDEEGQGQDAENTPAYHYYWEIQDDALSEATASDVTAPGRIVKETQCDADGYLIPVKTGNTRSKHSLNKNAYPKRDSNQ</sequence>
<dbReference type="EMBL" id="JACVVK020000299">
    <property type="protein sequence ID" value="KAK7479629.1"/>
    <property type="molecule type" value="Genomic_DNA"/>
</dbReference>
<feature type="non-terminal residue" evidence="3">
    <location>
        <position position="1"/>
    </location>
</feature>
<name>A0ABD0JX21_9CAEN</name>
<protein>
    <submittedName>
        <fullName evidence="3">Uncharacterized protein</fullName>
    </submittedName>
</protein>
<evidence type="ECO:0000256" key="2">
    <source>
        <dbReference type="SAM" id="Phobius"/>
    </source>
</evidence>
<evidence type="ECO:0000256" key="1">
    <source>
        <dbReference type="SAM" id="MobiDB-lite"/>
    </source>
</evidence>
<feature type="transmembrane region" description="Helical" evidence="2">
    <location>
        <begin position="24"/>
        <end position="45"/>
    </location>
</feature>
<feature type="region of interest" description="Disordered" evidence="1">
    <location>
        <begin position="126"/>
        <end position="147"/>
    </location>
</feature>
<accession>A0ABD0JX21</accession>